<comment type="caution">
    <text evidence="2">The sequence shown here is derived from an EMBL/GenBank/DDBJ whole genome shotgun (WGS) entry which is preliminary data.</text>
</comment>
<accession>A0A1E5T2T0</accession>
<evidence type="ECO:0000256" key="1">
    <source>
        <dbReference type="ARBA" id="ARBA00022679"/>
    </source>
</evidence>
<evidence type="ECO:0000313" key="2">
    <source>
        <dbReference type="EMBL" id="OEK05693.1"/>
    </source>
</evidence>
<dbReference type="Proteomes" id="UP000095552">
    <property type="component" value="Unassembled WGS sequence"/>
</dbReference>
<dbReference type="AlphaFoldDB" id="A0A1E5T2T0"/>
<dbReference type="Pfam" id="PF13489">
    <property type="entry name" value="Methyltransf_23"/>
    <property type="match status" value="1"/>
</dbReference>
<dbReference type="RefSeq" id="WP_069834611.1">
    <property type="nucleotide sequence ID" value="NZ_MDGQ01000004.1"/>
</dbReference>
<dbReference type="Gene3D" id="3.40.50.150">
    <property type="entry name" value="Vaccinia Virus protein VP39"/>
    <property type="match status" value="1"/>
</dbReference>
<dbReference type="InterPro" id="IPR029063">
    <property type="entry name" value="SAM-dependent_MTases_sf"/>
</dbReference>
<proteinExistence type="predicted"/>
<dbReference type="OrthoDB" id="1143568at2"/>
<dbReference type="GO" id="GO:0016740">
    <property type="term" value="F:transferase activity"/>
    <property type="evidence" value="ECO:0007669"/>
    <property type="project" value="UniProtKB-KW"/>
</dbReference>
<sequence>MNPYGAALKAYSQQKETGDLRLHNSYGVPEEMPIWYFFREYEDMPELEKLALTVCEGAVLDVGAGTGSHALCLQQMGCEVTAIDVNKEAVEIMNASGVKNASEVDFFKTEETQQYDTILSLMNGLGFIGSLSNLNHFLEKADRLLKPEGQIIIDSSDISYLYDGQEKPQDKYFGEVRFQYEYNGKKGDWFDWVYVDSDTLDRMAFEAGWFVYFLHTDENGQYLARLIRR</sequence>
<keyword evidence="3" id="KW-1185">Reference proteome</keyword>
<gene>
    <name evidence="2" type="ORF">BFP71_06100</name>
</gene>
<dbReference type="EMBL" id="MDGQ01000004">
    <property type="protein sequence ID" value="OEK05693.1"/>
    <property type="molecule type" value="Genomic_DNA"/>
</dbReference>
<dbReference type="STRING" id="1563681.BFP71_06100"/>
<dbReference type="SUPFAM" id="SSF53335">
    <property type="entry name" value="S-adenosyl-L-methionine-dependent methyltransferases"/>
    <property type="match status" value="1"/>
</dbReference>
<keyword evidence="1" id="KW-0808">Transferase</keyword>
<dbReference type="CDD" id="cd02440">
    <property type="entry name" value="AdoMet_MTases"/>
    <property type="match status" value="1"/>
</dbReference>
<dbReference type="PANTHER" id="PTHR43861:SF3">
    <property type="entry name" value="PUTATIVE (AFU_ORTHOLOGUE AFUA_2G14390)-RELATED"/>
    <property type="match status" value="1"/>
</dbReference>
<protein>
    <recommendedName>
        <fullName evidence="4">Methyltransferase</fullName>
    </recommendedName>
</protein>
<dbReference type="PANTHER" id="PTHR43861">
    <property type="entry name" value="TRANS-ACONITATE 2-METHYLTRANSFERASE-RELATED"/>
    <property type="match status" value="1"/>
</dbReference>
<organism evidence="2 3">
    <name type="scientific">Roseivirga misakiensis</name>
    <dbReference type="NCBI Taxonomy" id="1563681"/>
    <lineage>
        <taxon>Bacteria</taxon>
        <taxon>Pseudomonadati</taxon>
        <taxon>Bacteroidota</taxon>
        <taxon>Cytophagia</taxon>
        <taxon>Cytophagales</taxon>
        <taxon>Roseivirgaceae</taxon>
        <taxon>Roseivirga</taxon>
    </lineage>
</organism>
<reference evidence="2 3" key="1">
    <citation type="submission" date="2016-08" db="EMBL/GenBank/DDBJ databases">
        <title>Draft genome of Fabibacter sp. strain SK-8.</title>
        <authorList>
            <person name="Wong S.-K."/>
            <person name="Hamasaki K."/>
            <person name="Yoshizawa S."/>
        </authorList>
    </citation>
    <scope>NUCLEOTIDE SEQUENCE [LARGE SCALE GENOMIC DNA]</scope>
    <source>
        <strain evidence="2 3">SK-8</strain>
    </source>
</reference>
<name>A0A1E5T2T0_9BACT</name>
<evidence type="ECO:0008006" key="4">
    <source>
        <dbReference type="Google" id="ProtNLM"/>
    </source>
</evidence>
<evidence type="ECO:0000313" key="3">
    <source>
        <dbReference type="Proteomes" id="UP000095552"/>
    </source>
</evidence>